<evidence type="ECO:0000256" key="10">
    <source>
        <dbReference type="ARBA" id="ARBA00022787"/>
    </source>
</evidence>
<evidence type="ECO:0000256" key="8">
    <source>
        <dbReference type="ARBA" id="ARBA00022679"/>
    </source>
</evidence>
<dbReference type="PROSITE" id="PS00440">
    <property type="entry name" value="ACYLTRANSF_C_2"/>
    <property type="match status" value="1"/>
</dbReference>
<dbReference type="PROSITE" id="PS00439">
    <property type="entry name" value="ACYLTRANSF_C_1"/>
    <property type="match status" value="1"/>
</dbReference>
<gene>
    <name evidence="26" type="ORF">E5288_WYG015982</name>
</gene>
<dbReference type="InterPro" id="IPR032476">
    <property type="entry name" value="CPT_N"/>
</dbReference>
<evidence type="ECO:0000256" key="23">
    <source>
        <dbReference type="PIRSR" id="PIRSR600542-1"/>
    </source>
</evidence>
<feature type="domain" description="CRC" evidence="25">
    <location>
        <begin position="1402"/>
        <end position="1516"/>
    </location>
</feature>
<dbReference type="UniPathway" id="UPA00659"/>
<comment type="similarity">
    <text evidence="5">Belongs to the lin-54 family.</text>
</comment>
<evidence type="ECO:0000256" key="7">
    <source>
        <dbReference type="ARBA" id="ARBA00022448"/>
    </source>
</evidence>
<comment type="caution">
    <text evidence="26">The sequence shown here is derived from an EMBL/GenBank/DDBJ whole genome shotgun (WGS) entry which is preliminary data.</text>
</comment>
<dbReference type="GO" id="GO:0005840">
    <property type="term" value="C:ribosome"/>
    <property type="evidence" value="ECO:0007669"/>
    <property type="project" value="InterPro"/>
</dbReference>
<dbReference type="PANTHER" id="PTHR22589">
    <property type="entry name" value="CARNITINE O-ACYLTRANSFERASE"/>
    <property type="match status" value="1"/>
</dbReference>
<reference evidence="26" key="1">
    <citation type="submission" date="2019-10" db="EMBL/GenBank/DDBJ databases">
        <title>The sequence and de novo assembly of the wild yak genome.</title>
        <authorList>
            <person name="Liu Y."/>
        </authorList>
    </citation>
    <scope>NUCLEOTIDE SEQUENCE [LARGE SCALE GENOMIC DNA]</scope>
    <source>
        <strain evidence="26">WY2019</strain>
    </source>
</reference>
<evidence type="ECO:0000313" key="26">
    <source>
        <dbReference type="EMBL" id="MXQ90532.1"/>
    </source>
</evidence>
<dbReference type="Proteomes" id="UP000322234">
    <property type="component" value="Unassembled WGS sequence"/>
</dbReference>
<dbReference type="Gene3D" id="6.10.250.1760">
    <property type="match status" value="1"/>
</dbReference>
<dbReference type="Pfam" id="PF00829">
    <property type="entry name" value="Ribosomal_L21p"/>
    <property type="match status" value="1"/>
</dbReference>
<dbReference type="PANTHER" id="PTHR22589:SF74">
    <property type="entry name" value="CARNITINE O-PALMITOYLTRANSFERASE 1, LIVER ISOFORM"/>
    <property type="match status" value="1"/>
</dbReference>
<dbReference type="FunFam" id="3.30.559.10:FF:000042">
    <property type="entry name" value="Carnitine Palmitoyl Transferase"/>
    <property type="match status" value="1"/>
</dbReference>
<keyword evidence="8" id="KW-0808">Transferase</keyword>
<evidence type="ECO:0000256" key="13">
    <source>
        <dbReference type="ARBA" id="ARBA00023098"/>
    </source>
</evidence>
<comment type="similarity">
    <text evidence="4">Belongs to the carnitine/choline acetyltransferase family.</text>
</comment>
<evidence type="ECO:0000256" key="3">
    <source>
        <dbReference type="ARBA" id="ARBA00005005"/>
    </source>
</evidence>
<dbReference type="EC" id="2.3.1.21" evidence="6"/>
<name>A0A6B0RLZ4_9CETA</name>
<dbReference type="SUPFAM" id="SSF52777">
    <property type="entry name" value="CoA-dependent acyltransferases"/>
    <property type="match status" value="2"/>
</dbReference>
<dbReference type="Pfam" id="PF16484">
    <property type="entry name" value="CPT_N"/>
    <property type="match status" value="1"/>
</dbReference>
<evidence type="ECO:0000256" key="9">
    <source>
        <dbReference type="ARBA" id="ARBA00022692"/>
    </source>
</evidence>
<keyword evidence="16" id="KW-0539">Nucleus</keyword>
<keyword evidence="13" id="KW-0443">Lipid metabolism</keyword>
<keyword evidence="17" id="KW-0012">Acyltransferase</keyword>
<dbReference type="GO" id="GO:0005741">
    <property type="term" value="C:mitochondrial outer membrane"/>
    <property type="evidence" value="ECO:0007669"/>
    <property type="project" value="UniProtKB-SubCell"/>
</dbReference>
<dbReference type="InterPro" id="IPR028909">
    <property type="entry name" value="bL21-like"/>
</dbReference>
<evidence type="ECO:0000256" key="18">
    <source>
        <dbReference type="ARBA" id="ARBA00040569"/>
    </source>
</evidence>
<protein>
    <recommendedName>
        <fullName evidence="18">Carnitine O-palmitoyltransferase 1, muscle isoform</fullName>
        <ecNumber evidence="6">2.3.1.21</ecNumber>
    </recommendedName>
    <alternativeName>
        <fullName evidence="19">Carnitine O-palmitoyltransferase I, muscle isoform</fullName>
    </alternativeName>
    <alternativeName>
        <fullName evidence="20">Carnitine palmitoyltransferase 1B</fullName>
    </alternativeName>
</protein>
<evidence type="ECO:0000256" key="1">
    <source>
        <dbReference type="ARBA" id="ARBA00004123"/>
    </source>
</evidence>
<dbReference type="FunFam" id="3.30.559.70:FF:000001">
    <property type="entry name" value="Carnitine O-palmitoyltransferase 1, liver isoform"/>
    <property type="match status" value="1"/>
</dbReference>
<comment type="catalytic activity">
    <reaction evidence="22">
        <text>(R)-carnitine + hexadecanoyl-CoA = O-hexadecanoyl-(R)-carnitine + CoA</text>
        <dbReference type="Rhea" id="RHEA:12661"/>
        <dbReference type="ChEBI" id="CHEBI:16347"/>
        <dbReference type="ChEBI" id="CHEBI:17490"/>
        <dbReference type="ChEBI" id="CHEBI:57287"/>
        <dbReference type="ChEBI" id="CHEBI:57379"/>
        <dbReference type="EC" id="2.3.1.21"/>
    </reaction>
    <physiologicalReaction direction="left-to-right" evidence="22">
        <dbReference type="Rhea" id="RHEA:12662"/>
    </physiologicalReaction>
</comment>
<evidence type="ECO:0000259" key="25">
    <source>
        <dbReference type="PROSITE" id="PS51634"/>
    </source>
</evidence>
<dbReference type="Gene3D" id="3.30.559.70">
    <property type="entry name" value="Choline/Carnitine o-acyltransferase, domain 2"/>
    <property type="match status" value="1"/>
</dbReference>
<evidence type="ECO:0000256" key="17">
    <source>
        <dbReference type="ARBA" id="ARBA00023315"/>
    </source>
</evidence>
<comment type="subcellular location">
    <subcellularLocation>
        <location evidence="2">Mitochondrion outer membrane</location>
        <topology evidence="2">Multi-pass membrane protein</topology>
    </subcellularLocation>
    <subcellularLocation>
        <location evidence="1">Nucleus</location>
    </subcellularLocation>
</comment>
<comment type="function">
    <text evidence="21">Catalyzes the transfer of the acyl group of long-chain fatty acid-CoA conjugates onto carnitine, an essential step for the mitochondrial uptake of long-chain fatty acids and their subsequent beta-oxidation in the mitochondrion.</text>
</comment>
<keyword evidence="15 24" id="KW-0472">Membrane</keyword>
<dbReference type="SUPFAM" id="SSF141091">
    <property type="entry name" value="L21p-like"/>
    <property type="match status" value="1"/>
</dbReference>
<evidence type="ECO:0000256" key="20">
    <source>
        <dbReference type="ARBA" id="ARBA00042959"/>
    </source>
</evidence>
<dbReference type="InterPro" id="IPR000542">
    <property type="entry name" value="Carn_acyl_trans"/>
</dbReference>
<accession>A0A6B0RLZ4</accession>
<evidence type="ECO:0000256" key="12">
    <source>
        <dbReference type="ARBA" id="ARBA00022989"/>
    </source>
</evidence>
<evidence type="ECO:0000256" key="16">
    <source>
        <dbReference type="ARBA" id="ARBA00023242"/>
    </source>
</evidence>
<evidence type="ECO:0000256" key="21">
    <source>
        <dbReference type="ARBA" id="ARBA00043926"/>
    </source>
</evidence>
<evidence type="ECO:0000256" key="6">
    <source>
        <dbReference type="ARBA" id="ARBA00013243"/>
    </source>
</evidence>
<dbReference type="GO" id="GO:0009437">
    <property type="term" value="P:carnitine metabolic process"/>
    <property type="evidence" value="ECO:0007669"/>
    <property type="project" value="TreeGrafter"/>
</dbReference>
<dbReference type="InterPro" id="IPR023213">
    <property type="entry name" value="CAT-like_dom_sf"/>
</dbReference>
<keyword evidence="12 24" id="KW-1133">Transmembrane helix</keyword>
<evidence type="ECO:0000256" key="14">
    <source>
        <dbReference type="ARBA" id="ARBA00023128"/>
    </source>
</evidence>
<feature type="transmembrane region" description="Helical" evidence="24">
    <location>
        <begin position="345"/>
        <end position="367"/>
    </location>
</feature>
<dbReference type="Gene3D" id="3.30.559.10">
    <property type="entry name" value="Chloramphenicol acetyltransferase-like domain"/>
    <property type="match status" value="1"/>
</dbReference>
<dbReference type="Pfam" id="PF00755">
    <property type="entry name" value="Carn_acyltransf"/>
    <property type="match status" value="1"/>
</dbReference>
<keyword evidence="27" id="KW-1185">Reference proteome</keyword>
<dbReference type="PROSITE" id="PS51634">
    <property type="entry name" value="CRC"/>
    <property type="match status" value="1"/>
</dbReference>
<keyword evidence="14" id="KW-0496">Mitochondrion</keyword>
<dbReference type="SMART" id="SM01114">
    <property type="entry name" value="CXC"/>
    <property type="match status" value="2"/>
</dbReference>
<comment type="pathway">
    <text evidence="3">Lipid metabolism; fatty acid beta-oxidation.</text>
</comment>
<evidence type="ECO:0000256" key="15">
    <source>
        <dbReference type="ARBA" id="ARBA00023136"/>
    </source>
</evidence>
<dbReference type="InterPro" id="IPR033467">
    <property type="entry name" value="Tesmin/TSO1-like_CXC"/>
</dbReference>
<dbReference type="InterPro" id="IPR039551">
    <property type="entry name" value="Cho/carn_acyl_trans"/>
</dbReference>
<evidence type="ECO:0000256" key="2">
    <source>
        <dbReference type="ARBA" id="ARBA00004374"/>
    </source>
</evidence>
<dbReference type="InterPro" id="IPR036164">
    <property type="entry name" value="bL21-like_sf"/>
</dbReference>
<dbReference type="GO" id="GO:0006635">
    <property type="term" value="P:fatty acid beta-oxidation"/>
    <property type="evidence" value="ECO:0007669"/>
    <property type="project" value="UniProtKB-UniPathway"/>
</dbReference>
<evidence type="ECO:0000256" key="24">
    <source>
        <dbReference type="SAM" id="Phobius"/>
    </source>
</evidence>
<feature type="active site" description="Proton acceptor" evidence="23">
    <location>
        <position position="714"/>
    </location>
</feature>
<dbReference type="InterPro" id="IPR005172">
    <property type="entry name" value="CRC"/>
</dbReference>
<evidence type="ECO:0000313" key="27">
    <source>
        <dbReference type="Proteomes" id="UP000322234"/>
    </source>
</evidence>
<keyword evidence="9 24" id="KW-0812">Transmembrane</keyword>
<dbReference type="InterPro" id="IPR042231">
    <property type="entry name" value="Cho/carn_acyl_trans_2"/>
</dbReference>
<dbReference type="Pfam" id="PF03638">
    <property type="entry name" value="TCR"/>
    <property type="match status" value="1"/>
</dbReference>
<keyword evidence="7" id="KW-0813">Transport</keyword>
<evidence type="ECO:0000256" key="11">
    <source>
        <dbReference type="ARBA" id="ARBA00022832"/>
    </source>
</evidence>
<sequence>MAAAVAARALPVTFGRLAFACSRSVLRASGPGAASLWSASRRFSSQSASSPQGYVPKTSLSSPPWPEVVLPDPVEEARHHAEVVEKVNELIARGQYGRLFAVVHFASHQWKVTSEDLILIENKLDIACGERIRLEKVLLVGADDFTLLGRPLLGKDLVRVEATVIEKTESWPRVNMRFQKRKNYKRKRRFKVQVQKCRTQRLQNSSIGKWKLSSPKSHTLLDQNPLGDASKKCGWQESSLTMAEAHQAVAFQFTVTPDGIDLRMSHEALRQIYLSGLHSWKKKFIRFKNGIITGVYPASPSSWLIVVVGVMSTMYAKIDPSLGIIAKINRTLDTTGCMSSQTKKVVSGVIFGTGLWVALIVTMRYSLKVLLSYHGWMFTQHGRLSRTTKIWMFMVKIFSGRKPMLYSFQTSLPRLPVPAVQDTVNRYLESVKPLMKEGDFTRMTALAQDFAVSLGPRLQWYLKLKSWWATNYVSDWWEEYIYLRGRGPLMVNSNYFAMDLLYIIPTHIQAARAGNGIHAILLYRRKLDREEIKPILLLGSTIPLCSAQWERMFNTSRIPGEETDTIQHLRDSKHIVVFHRGRYFKVWLYHDGRLLRPREIEQQVQRILEDPSEPQPGEAKLAALTAADRVPWARCRQAYFGHGKNKQSLDAVEKAAFFVTLDETEQGYREEDPETSMDSYAKSLLHGRCFDRWFDKSFTFIVFKNGKMGINAEHSWADAPIMGHLWEYVMATDSFQLGYTEDGHCKGDTNPNIPYPTRLQWDIPEECQEVIETSLSSANLLANDVDFHSFPFRTFGKGLIKKCKTSPDAFVQLSLQLAHYKDMGKFSLTYEASMTRLFREGRTETVRSCTAESCSFVLAMVDPTQTVEQKLKLFRIASEKHQLLYRLAMTGAGIDRHLFCLYVVSKYLAVDSPFLKEVLAEPWRLSTSQTPPQQVELFNLDRNPDYVSCGGGFGPVADDGYGVSYILVGEDLINFHISSKFSCPETDSHRFGKNLREAMTDIISLFGFSPNSKNPVICFCLSVFEVFKTRCLKTEGPKQHHQCWVAYVDKERLVFIWSSSTTDLKCTLGWEPNCLCGPLAFHPLAVFCGRAETYVVRGDARASTPPVAMEDAPLLGSMSSPEDEMVTDLFSAESQFVPENLPLKTPVAIKHEEDDFHVFKDAYLGPADPKEPLLHAFNPALGGDCQSKVKVELLVDENEDEGLLGEYPNLPELNPLEDTVLSAPQPQAYNVHFLSSLLTPHRSSAVVPLGAWARDGAAHPGVRVIPVEIKEAGGSITSNNLDEATFQHPLAQESCCKFPSSQGAEDASGCSHKKDSNPMVICQLKGGTQMLCIDSSGARELQALHLVPQYQDQNNYLQSDVPKPMTTLVGRFLPVPAKLNLITQQLDSGALPSAINGSAFPSGSTLPGPPPKITLAGYCDCFANGDFCNNCNCNNCCNNLRHEIERFKAIKACLDRNPEAFQPKIGKGKLGDVKPRHNKGCNCKRSGCLKNYCECYEAKIMCSSICKCIGCKNYEESPERKTLMNMPNYMEIGGFEGGHHLSPTKFSGLPKFRKDRRPTSCISWEVVEATCACLLAQGEEAEKEHCSECLAEQMILEEFGRCLSQILHIEFKSKGLKIE</sequence>
<evidence type="ECO:0000256" key="19">
    <source>
        <dbReference type="ARBA" id="ARBA00041685"/>
    </source>
</evidence>
<organism evidence="26 27">
    <name type="scientific">Bos mutus</name>
    <name type="common">wild yak</name>
    <dbReference type="NCBI Taxonomy" id="72004"/>
    <lineage>
        <taxon>Eukaryota</taxon>
        <taxon>Metazoa</taxon>
        <taxon>Chordata</taxon>
        <taxon>Craniata</taxon>
        <taxon>Vertebrata</taxon>
        <taxon>Euteleostomi</taxon>
        <taxon>Mammalia</taxon>
        <taxon>Eutheria</taxon>
        <taxon>Laurasiatheria</taxon>
        <taxon>Artiodactyla</taxon>
        <taxon>Ruminantia</taxon>
        <taxon>Pecora</taxon>
        <taxon>Bovidae</taxon>
        <taxon>Bovinae</taxon>
        <taxon>Bos</taxon>
    </lineage>
</organism>
<dbReference type="GO" id="GO:0005634">
    <property type="term" value="C:nucleus"/>
    <property type="evidence" value="ECO:0007669"/>
    <property type="project" value="UniProtKB-SubCell"/>
</dbReference>
<evidence type="ECO:0000256" key="22">
    <source>
        <dbReference type="ARBA" id="ARBA00048480"/>
    </source>
</evidence>
<keyword evidence="10" id="KW-1000">Mitochondrion outer membrane</keyword>
<evidence type="ECO:0000256" key="4">
    <source>
        <dbReference type="ARBA" id="ARBA00005232"/>
    </source>
</evidence>
<evidence type="ECO:0000256" key="5">
    <source>
        <dbReference type="ARBA" id="ARBA00007267"/>
    </source>
</evidence>
<dbReference type="GO" id="GO:0004095">
    <property type="term" value="F:carnitine O-palmitoyltransferase activity"/>
    <property type="evidence" value="ECO:0007669"/>
    <property type="project" value="UniProtKB-EC"/>
</dbReference>
<proteinExistence type="inferred from homology"/>
<dbReference type="EMBL" id="VBQZ03000064">
    <property type="protein sequence ID" value="MXQ90532.1"/>
    <property type="molecule type" value="Genomic_DNA"/>
</dbReference>
<keyword evidence="11" id="KW-0276">Fatty acid metabolism</keyword>